<keyword evidence="1" id="KW-0805">Transcription regulation</keyword>
<dbReference type="AlphaFoldDB" id="D7A8X7"/>
<keyword evidence="3" id="KW-0804">Transcription</keyword>
<evidence type="ECO:0000256" key="2">
    <source>
        <dbReference type="ARBA" id="ARBA00023125"/>
    </source>
</evidence>
<dbReference type="RefSeq" id="WP_013166187.1">
    <property type="nucleotide sequence ID" value="NC_014217.1"/>
</dbReference>
<reference evidence="6 7" key="1">
    <citation type="journal article" date="2012" name="Stand. Genomic Sci.">
        <title>Complete genome sequence of the facultatively chemolithoautotrophic and methylotrophic alpha Proteobacterium Starkeya novella type strain (ATCC 8093(T)).</title>
        <authorList>
            <person name="Kappler U."/>
            <person name="Davenport K."/>
            <person name="Beatson S."/>
            <person name="Lucas S."/>
            <person name="Lapidus A."/>
            <person name="Copeland A."/>
            <person name="Berry K.W."/>
            <person name="Glavina Del Rio T."/>
            <person name="Hammon N."/>
            <person name="Dalin E."/>
            <person name="Tice H."/>
            <person name="Pitluck S."/>
            <person name="Richardson P."/>
            <person name="Bruce D."/>
            <person name="Goodwin L.A."/>
            <person name="Han C."/>
            <person name="Tapia R."/>
            <person name="Detter J.C."/>
            <person name="Chang Y.J."/>
            <person name="Jeffries C.D."/>
            <person name="Land M."/>
            <person name="Hauser L."/>
            <person name="Kyrpides N.C."/>
            <person name="Goker M."/>
            <person name="Ivanova N."/>
            <person name="Klenk H.P."/>
            <person name="Woyke T."/>
        </authorList>
    </citation>
    <scope>NUCLEOTIDE SEQUENCE [LARGE SCALE GENOMIC DNA]</scope>
    <source>
        <strain evidence="7">ATCC 8093 / DSM 506 / JCM 20403 / CCM 1077 / IAM 12100 / NBRC 12443 / NCIMB 10456</strain>
    </source>
</reference>
<dbReference type="Gene3D" id="1.10.357.10">
    <property type="entry name" value="Tetracycline Repressor, domain 2"/>
    <property type="match status" value="1"/>
</dbReference>
<evidence type="ECO:0000256" key="3">
    <source>
        <dbReference type="ARBA" id="ARBA00023163"/>
    </source>
</evidence>
<dbReference type="InterPro" id="IPR036271">
    <property type="entry name" value="Tet_transcr_reg_TetR-rel_C_sf"/>
</dbReference>
<dbReference type="SUPFAM" id="SSF48498">
    <property type="entry name" value="Tetracyclin repressor-like, C-terminal domain"/>
    <property type="match status" value="1"/>
</dbReference>
<dbReference type="InterPro" id="IPR001647">
    <property type="entry name" value="HTH_TetR"/>
</dbReference>
<dbReference type="HOGENOM" id="CLU_069356_28_1_5"/>
<sequence>MLENTPKRRTDTRQRLLELAEQAVLAKGFSSTSIDELIVGVGITKSGFFYHFRDKNDLARALLERHIERDRVLLDDIFQRADELNDDPLHGFLVGLKLFAEMMAALPEAHPGCLAATLCYQDQLFDRTVHALNAESVLAWRRRFRARLDAIAERYPQHEPVDLDALSDMIATLVEGGLVMGRALKDPSILPKQILLFRDFLRLTFQP</sequence>
<dbReference type="OrthoDB" id="9809772at2"/>
<name>D7A8X7_ANCN5</name>
<accession>D7A8X7</accession>
<dbReference type="KEGG" id="sno:Snov_1372"/>
<evidence type="ECO:0000313" key="7">
    <source>
        <dbReference type="Proteomes" id="UP000006633"/>
    </source>
</evidence>
<dbReference type="GO" id="GO:0003677">
    <property type="term" value="F:DNA binding"/>
    <property type="evidence" value="ECO:0007669"/>
    <property type="project" value="UniProtKB-UniRule"/>
</dbReference>
<dbReference type="PANTHER" id="PTHR47506:SF1">
    <property type="entry name" value="HTH-TYPE TRANSCRIPTIONAL REGULATOR YJDC"/>
    <property type="match status" value="1"/>
</dbReference>
<feature type="DNA-binding region" description="H-T-H motif" evidence="4">
    <location>
        <begin position="33"/>
        <end position="52"/>
    </location>
</feature>
<proteinExistence type="predicted"/>
<dbReference type="EMBL" id="CP002026">
    <property type="protein sequence ID" value="ADH88682.1"/>
    <property type="molecule type" value="Genomic_DNA"/>
</dbReference>
<evidence type="ECO:0000259" key="5">
    <source>
        <dbReference type="PROSITE" id="PS50977"/>
    </source>
</evidence>
<evidence type="ECO:0000256" key="1">
    <source>
        <dbReference type="ARBA" id="ARBA00023015"/>
    </source>
</evidence>
<feature type="domain" description="HTH tetR-type" evidence="5">
    <location>
        <begin position="10"/>
        <end position="70"/>
    </location>
</feature>
<keyword evidence="2 4" id="KW-0238">DNA-binding</keyword>
<dbReference type="PANTHER" id="PTHR47506">
    <property type="entry name" value="TRANSCRIPTIONAL REGULATORY PROTEIN"/>
    <property type="match status" value="1"/>
</dbReference>
<organism evidence="6 7">
    <name type="scientific">Ancylobacter novellus (strain ATCC 8093 / DSM 506 / JCM 20403 / CCM 1077 / IAM 12100 / NBRC 12443 / NCIMB 10456)</name>
    <name type="common">Starkeya novella</name>
    <dbReference type="NCBI Taxonomy" id="639283"/>
    <lineage>
        <taxon>Bacteria</taxon>
        <taxon>Pseudomonadati</taxon>
        <taxon>Pseudomonadota</taxon>
        <taxon>Alphaproteobacteria</taxon>
        <taxon>Hyphomicrobiales</taxon>
        <taxon>Xanthobacteraceae</taxon>
        <taxon>Ancylobacter</taxon>
    </lineage>
</organism>
<dbReference type="STRING" id="639283.Snov_1372"/>
<dbReference type="InterPro" id="IPR009057">
    <property type="entry name" value="Homeodomain-like_sf"/>
</dbReference>
<dbReference type="Proteomes" id="UP000006633">
    <property type="component" value="Chromosome"/>
</dbReference>
<keyword evidence="7" id="KW-1185">Reference proteome</keyword>
<dbReference type="PROSITE" id="PS50977">
    <property type="entry name" value="HTH_TETR_2"/>
    <property type="match status" value="1"/>
</dbReference>
<protein>
    <submittedName>
        <fullName evidence="6">Transcriptional regulator, TetR family</fullName>
    </submittedName>
</protein>
<evidence type="ECO:0000313" key="6">
    <source>
        <dbReference type="EMBL" id="ADH88682.1"/>
    </source>
</evidence>
<evidence type="ECO:0000256" key="4">
    <source>
        <dbReference type="PROSITE-ProRule" id="PRU00335"/>
    </source>
</evidence>
<dbReference type="SUPFAM" id="SSF46689">
    <property type="entry name" value="Homeodomain-like"/>
    <property type="match status" value="1"/>
</dbReference>
<dbReference type="eggNOG" id="COG1309">
    <property type="taxonomic scope" value="Bacteria"/>
</dbReference>
<gene>
    <name evidence="6" type="ordered locus">Snov_1372</name>
</gene>
<dbReference type="Pfam" id="PF00440">
    <property type="entry name" value="TetR_N"/>
    <property type="match status" value="1"/>
</dbReference>